<comment type="subcellular location">
    <subcellularLocation>
        <location evidence="8">Nucleus</location>
    </subcellularLocation>
    <subcellularLocation>
        <location evidence="8">Mitochondrion</location>
    </subcellularLocation>
</comment>
<evidence type="ECO:0000313" key="12">
    <source>
        <dbReference type="Proteomes" id="UP000799750"/>
    </source>
</evidence>
<feature type="region of interest" description="Disordered" evidence="9">
    <location>
        <begin position="1"/>
        <end position="36"/>
    </location>
</feature>
<keyword evidence="6 8" id="KW-0326">Glycosidase</keyword>
<dbReference type="CDD" id="cd00056">
    <property type="entry name" value="ENDO3c"/>
    <property type="match status" value="1"/>
</dbReference>
<feature type="compositionally biased region" description="Acidic residues" evidence="9">
    <location>
        <begin position="82"/>
        <end position="91"/>
    </location>
</feature>
<dbReference type="PROSITE" id="PS01155">
    <property type="entry name" value="ENDONUCLEASE_III_2"/>
    <property type="match status" value="1"/>
</dbReference>
<evidence type="ECO:0000256" key="7">
    <source>
        <dbReference type="ARBA" id="ARBA00044632"/>
    </source>
</evidence>
<dbReference type="PANTHER" id="PTHR43286:SF1">
    <property type="entry name" value="ENDONUCLEASE III-LIKE PROTEIN 1"/>
    <property type="match status" value="1"/>
</dbReference>
<feature type="domain" description="HhH-GPD" evidence="10">
    <location>
        <begin position="226"/>
        <end position="377"/>
    </location>
</feature>
<feature type="compositionally biased region" description="Acidic residues" evidence="9">
    <location>
        <begin position="64"/>
        <end position="74"/>
    </location>
</feature>
<comment type="caution">
    <text evidence="8">Lacks conserved residue(s) required for the propagation of feature annotation.</text>
</comment>
<comment type="catalytic activity">
    <reaction evidence="7 8">
        <text>2'-deoxyribonucleotide-(2'-deoxyribose 5'-phosphate)-2'-deoxyribonucleotide-DNA = a 3'-end 2'-deoxyribonucleotide-(2,3-dehydro-2,3-deoxyribose 5'-phosphate)-DNA + a 5'-end 5'-phospho-2'-deoxyribonucleoside-DNA + H(+)</text>
        <dbReference type="Rhea" id="RHEA:66592"/>
        <dbReference type="Rhea" id="RHEA-COMP:13180"/>
        <dbReference type="Rhea" id="RHEA-COMP:16897"/>
        <dbReference type="Rhea" id="RHEA-COMP:17067"/>
        <dbReference type="ChEBI" id="CHEBI:15378"/>
        <dbReference type="ChEBI" id="CHEBI:136412"/>
        <dbReference type="ChEBI" id="CHEBI:157695"/>
        <dbReference type="ChEBI" id="CHEBI:167181"/>
        <dbReference type="EC" id="4.2.99.18"/>
    </reaction>
</comment>
<evidence type="ECO:0000256" key="4">
    <source>
        <dbReference type="ARBA" id="ARBA00023204"/>
    </source>
</evidence>
<sequence length="470" mass="51944">MRTSRIARDTSAALAARQSRPQPQPRQTTRQQRKEKFYTAARDAMLTGYVEGSDSDPYLSSSSDGDELSEFEEETYGHRSGDEEDEDDPEEREGRWTIVDPAELDGGSKKRKRGEQAERIAPARKRAGGAASVKVEVKEDPDMGKENTTPKSKNKSPPKPKTPRAKKPPTSVPTFPPADWEEIYSLVQEMRATKLAPVDTMGCETLADPTVTPRDQRFQTLTALMLSSQTKDTVTSVAIKNLQGNLPGGFNLESVLAVEPEVLNDLIGKVGFHNLKTKYIKNTAEILKEEWGSDVPDSISGLVSLPGVGPKMAYLCLSAAWGRTEGIGVDVHVHRITNLWGWHKTNNPEETRACLEAWLPQEKWHEINTLLVGFGQTVCLPVGRKCGECTLAERGLCKSAVVGKKVVKRVKKEVVVKGEDGEEGVVVKEEEEVEEKEITAEEVEIKAEEVDVGVADIEDLGRVRSTRSRR</sequence>
<dbReference type="InterPro" id="IPR003265">
    <property type="entry name" value="HhH-GPD_domain"/>
</dbReference>
<accession>A0A6A6REP7</accession>
<name>A0A6A6REP7_9PEZI</name>
<dbReference type="InterPro" id="IPR000445">
    <property type="entry name" value="HhH_motif"/>
</dbReference>
<dbReference type="EMBL" id="MU004181">
    <property type="protein sequence ID" value="KAF2502213.1"/>
    <property type="molecule type" value="Genomic_DNA"/>
</dbReference>
<dbReference type="HAMAP" id="MF_03183">
    <property type="entry name" value="Endonuclease_III_Nth"/>
    <property type="match status" value="1"/>
</dbReference>
<comment type="function">
    <text evidence="8">Bifunctional DNA N-glycosylase with associated apurinic/apyrimidinic (AP) lyase function that catalyzes the first step in base excision repair (BER), the primary repair pathway for the repair of oxidative DNA damage. The DNA N-glycosylase activity releases the damaged DNA base from DNA by cleaving the N-glycosidic bond, leaving an AP site. The AP lyase activity cleaves the phosphodiester bond 3' to the AP site by a beta-elimination. Primarily recognizes and repairs oxidative base damage of pyrimidines.</text>
</comment>
<dbReference type="OrthoDB" id="2099276at2759"/>
<keyword evidence="12" id="KW-1185">Reference proteome</keyword>
<dbReference type="Pfam" id="PF00633">
    <property type="entry name" value="HHH"/>
    <property type="match status" value="1"/>
</dbReference>
<dbReference type="InterPro" id="IPR004036">
    <property type="entry name" value="Endonuclease-III-like_CS2"/>
</dbReference>
<comment type="similarity">
    <text evidence="1 8">Belongs to the Nth/MutY family.</text>
</comment>
<feature type="compositionally biased region" description="Low complexity" evidence="9">
    <location>
        <begin position="17"/>
        <end position="30"/>
    </location>
</feature>
<dbReference type="AlphaFoldDB" id="A0A6A6REP7"/>
<feature type="compositionally biased region" description="Basic residues" evidence="9">
    <location>
        <begin position="152"/>
        <end position="167"/>
    </location>
</feature>
<dbReference type="GO" id="GO:0006285">
    <property type="term" value="P:base-excision repair, AP site formation"/>
    <property type="evidence" value="ECO:0007669"/>
    <property type="project" value="UniProtKB-UniRule"/>
</dbReference>
<dbReference type="GO" id="GO:0005739">
    <property type="term" value="C:mitochondrion"/>
    <property type="evidence" value="ECO:0007669"/>
    <property type="project" value="UniProtKB-SubCell"/>
</dbReference>
<dbReference type="FunFam" id="1.10.1670.10:FF:000003">
    <property type="entry name" value="Endonuclease III homolog"/>
    <property type="match status" value="1"/>
</dbReference>
<evidence type="ECO:0000256" key="5">
    <source>
        <dbReference type="ARBA" id="ARBA00023239"/>
    </source>
</evidence>
<dbReference type="EC" id="3.2.2.-" evidence="8"/>
<dbReference type="EC" id="4.2.99.18" evidence="8"/>
<dbReference type="GO" id="GO:0006289">
    <property type="term" value="P:nucleotide-excision repair"/>
    <property type="evidence" value="ECO:0007669"/>
    <property type="project" value="TreeGrafter"/>
</dbReference>
<dbReference type="GO" id="GO:0000703">
    <property type="term" value="F:oxidized pyrimidine nucleobase lesion DNA N-glycosylase activity"/>
    <property type="evidence" value="ECO:0007669"/>
    <property type="project" value="UniProtKB-UniRule"/>
</dbReference>
<proteinExistence type="inferred from homology"/>
<keyword evidence="8" id="KW-0539">Nucleus</keyword>
<dbReference type="PANTHER" id="PTHR43286">
    <property type="entry name" value="ENDONUCLEASE III-LIKE PROTEIN 1"/>
    <property type="match status" value="1"/>
</dbReference>
<dbReference type="SUPFAM" id="SSF48150">
    <property type="entry name" value="DNA-glycosylase"/>
    <property type="match status" value="1"/>
</dbReference>
<keyword evidence="2 8" id="KW-0227">DNA damage</keyword>
<protein>
    <recommendedName>
        <fullName evidence="8">Endonuclease III homolog</fullName>
        <ecNumber evidence="8">3.2.2.-</ecNumber>
        <ecNumber evidence="8">4.2.99.18</ecNumber>
    </recommendedName>
    <alternativeName>
        <fullName evidence="8">Bifunctional DNA N-glycosylase/DNA-(apurinic or apyrimidinic site) lyase</fullName>
        <shortName evidence="8">DNA glycosylase/AP lyase</shortName>
    </alternativeName>
</protein>
<evidence type="ECO:0000256" key="3">
    <source>
        <dbReference type="ARBA" id="ARBA00022801"/>
    </source>
</evidence>
<evidence type="ECO:0000313" key="11">
    <source>
        <dbReference type="EMBL" id="KAF2502213.1"/>
    </source>
</evidence>
<feature type="region of interest" description="Disordered" evidence="9">
    <location>
        <begin position="48"/>
        <end position="177"/>
    </location>
</feature>
<dbReference type="GO" id="GO:0003677">
    <property type="term" value="F:DNA binding"/>
    <property type="evidence" value="ECO:0007669"/>
    <property type="project" value="UniProtKB-UniRule"/>
</dbReference>
<keyword evidence="4 8" id="KW-0234">DNA repair</keyword>
<dbReference type="Gene3D" id="1.10.340.30">
    <property type="entry name" value="Hypothetical protein, domain 2"/>
    <property type="match status" value="1"/>
</dbReference>
<dbReference type="InterPro" id="IPR030841">
    <property type="entry name" value="NTH1"/>
</dbReference>
<reference evidence="11" key="1">
    <citation type="journal article" date="2020" name="Stud. Mycol.">
        <title>101 Dothideomycetes genomes: a test case for predicting lifestyles and emergence of pathogens.</title>
        <authorList>
            <person name="Haridas S."/>
            <person name="Albert R."/>
            <person name="Binder M."/>
            <person name="Bloem J."/>
            <person name="Labutti K."/>
            <person name="Salamov A."/>
            <person name="Andreopoulos B."/>
            <person name="Baker S."/>
            <person name="Barry K."/>
            <person name="Bills G."/>
            <person name="Bluhm B."/>
            <person name="Cannon C."/>
            <person name="Castanera R."/>
            <person name="Culley D."/>
            <person name="Daum C."/>
            <person name="Ezra D."/>
            <person name="Gonzalez J."/>
            <person name="Henrissat B."/>
            <person name="Kuo A."/>
            <person name="Liang C."/>
            <person name="Lipzen A."/>
            <person name="Lutzoni F."/>
            <person name="Magnuson J."/>
            <person name="Mondo S."/>
            <person name="Nolan M."/>
            <person name="Ohm R."/>
            <person name="Pangilinan J."/>
            <person name="Park H.-J."/>
            <person name="Ramirez L."/>
            <person name="Alfaro M."/>
            <person name="Sun H."/>
            <person name="Tritt A."/>
            <person name="Yoshinaga Y."/>
            <person name="Zwiers L.-H."/>
            <person name="Turgeon B."/>
            <person name="Goodwin S."/>
            <person name="Spatafora J."/>
            <person name="Crous P."/>
            <person name="Grigoriev I."/>
        </authorList>
    </citation>
    <scope>NUCLEOTIDE SEQUENCE</scope>
    <source>
        <strain evidence="11">CBS 269.34</strain>
    </source>
</reference>
<dbReference type="Pfam" id="PF00730">
    <property type="entry name" value="HhH-GPD"/>
    <property type="match status" value="1"/>
</dbReference>
<dbReference type="FunFam" id="1.10.340.30:FF:000014">
    <property type="entry name" value="Endonuclease III homolog"/>
    <property type="match status" value="1"/>
</dbReference>
<dbReference type="InterPro" id="IPR023170">
    <property type="entry name" value="HhH_base_excis_C"/>
</dbReference>
<keyword evidence="8" id="KW-0496">Mitochondrion</keyword>
<evidence type="ECO:0000259" key="10">
    <source>
        <dbReference type="SMART" id="SM00478"/>
    </source>
</evidence>
<gene>
    <name evidence="8" type="primary">NTH1</name>
    <name evidence="11" type="ORF">BU16DRAFT_1980</name>
</gene>
<keyword evidence="5 8" id="KW-0456">Lyase</keyword>
<evidence type="ECO:0000256" key="6">
    <source>
        <dbReference type="ARBA" id="ARBA00023295"/>
    </source>
</evidence>
<dbReference type="GO" id="GO:0005634">
    <property type="term" value="C:nucleus"/>
    <property type="evidence" value="ECO:0007669"/>
    <property type="project" value="UniProtKB-SubCell"/>
</dbReference>
<dbReference type="SMART" id="SM00478">
    <property type="entry name" value="ENDO3c"/>
    <property type="match status" value="1"/>
</dbReference>
<evidence type="ECO:0000256" key="1">
    <source>
        <dbReference type="ARBA" id="ARBA00008343"/>
    </source>
</evidence>
<feature type="compositionally biased region" description="Basic and acidic residues" evidence="9">
    <location>
        <begin position="135"/>
        <end position="145"/>
    </location>
</feature>
<dbReference type="Gene3D" id="1.10.1670.10">
    <property type="entry name" value="Helix-hairpin-Helix base-excision DNA repair enzymes (C-terminal)"/>
    <property type="match status" value="1"/>
</dbReference>
<keyword evidence="3 8" id="KW-0378">Hydrolase</keyword>
<dbReference type="InterPro" id="IPR011257">
    <property type="entry name" value="DNA_glycosylase"/>
</dbReference>
<evidence type="ECO:0000256" key="8">
    <source>
        <dbReference type="HAMAP-Rule" id="MF_03183"/>
    </source>
</evidence>
<evidence type="ECO:0000256" key="9">
    <source>
        <dbReference type="SAM" id="MobiDB-lite"/>
    </source>
</evidence>
<organism evidence="11 12">
    <name type="scientific">Lophium mytilinum</name>
    <dbReference type="NCBI Taxonomy" id="390894"/>
    <lineage>
        <taxon>Eukaryota</taxon>
        <taxon>Fungi</taxon>
        <taxon>Dikarya</taxon>
        <taxon>Ascomycota</taxon>
        <taxon>Pezizomycotina</taxon>
        <taxon>Dothideomycetes</taxon>
        <taxon>Pleosporomycetidae</taxon>
        <taxon>Mytilinidiales</taxon>
        <taxon>Mytilinidiaceae</taxon>
        <taxon>Lophium</taxon>
    </lineage>
</organism>
<evidence type="ECO:0000256" key="2">
    <source>
        <dbReference type="ARBA" id="ARBA00022763"/>
    </source>
</evidence>
<dbReference type="GO" id="GO:0140078">
    <property type="term" value="F:class I DNA-(apurinic or apyrimidinic site) endonuclease activity"/>
    <property type="evidence" value="ECO:0007669"/>
    <property type="project" value="UniProtKB-EC"/>
</dbReference>
<dbReference type="Proteomes" id="UP000799750">
    <property type="component" value="Unassembled WGS sequence"/>
</dbReference>